<dbReference type="EMBL" id="CM046129">
    <property type="protein sequence ID" value="KAI8433777.1"/>
    <property type="molecule type" value="Genomic_DNA"/>
</dbReference>
<organism evidence="1 2">
    <name type="scientific">Choristoneura fumiferana</name>
    <name type="common">Spruce budworm moth</name>
    <name type="synonym">Archips fumiferana</name>
    <dbReference type="NCBI Taxonomy" id="7141"/>
    <lineage>
        <taxon>Eukaryota</taxon>
        <taxon>Metazoa</taxon>
        <taxon>Ecdysozoa</taxon>
        <taxon>Arthropoda</taxon>
        <taxon>Hexapoda</taxon>
        <taxon>Insecta</taxon>
        <taxon>Pterygota</taxon>
        <taxon>Neoptera</taxon>
        <taxon>Endopterygota</taxon>
        <taxon>Lepidoptera</taxon>
        <taxon>Glossata</taxon>
        <taxon>Ditrysia</taxon>
        <taxon>Tortricoidea</taxon>
        <taxon>Tortricidae</taxon>
        <taxon>Tortricinae</taxon>
        <taxon>Choristoneura</taxon>
    </lineage>
</organism>
<reference evidence="1 2" key="1">
    <citation type="journal article" date="2022" name="Genome Biol. Evol.">
        <title>The Spruce Budworm Genome: Reconstructing the Evolutionary History of Antifreeze Proteins.</title>
        <authorList>
            <person name="Beliveau C."/>
            <person name="Gagne P."/>
            <person name="Picq S."/>
            <person name="Vernygora O."/>
            <person name="Keeling C.I."/>
            <person name="Pinkney K."/>
            <person name="Doucet D."/>
            <person name="Wen F."/>
            <person name="Johnston J.S."/>
            <person name="Maaroufi H."/>
            <person name="Boyle B."/>
            <person name="Laroche J."/>
            <person name="Dewar K."/>
            <person name="Juretic N."/>
            <person name="Blackburn G."/>
            <person name="Nisole A."/>
            <person name="Brunet B."/>
            <person name="Brandao M."/>
            <person name="Lumley L."/>
            <person name="Duan J."/>
            <person name="Quan G."/>
            <person name="Lucarotti C.J."/>
            <person name="Roe A.D."/>
            <person name="Sperling F.A.H."/>
            <person name="Levesque R.C."/>
            <person name="Cusson M."/>
        </authorList>
    </citation>
    <scope>NUCLEOTIDE SEQUENCE [LARGE SCALE GENOMIC DNA]</scope>
    <source>
        <strain evidence="1">Glfc:IPQL:Cfum</strain>
    </source>
</reference>
<evidence type="ECO:0000313" key="1">
    <source>
        <dbReference type="EMBL" id="KAI8433777.1"/>
    </source>
</evidence>
<protein>
    <submittedName>
        <fullName evidence="1">Uncharacterized protein</fullName>
    </submittedName>
</protein>
<keyword evidence="2" id="KW-1185">Reference proteome</keyword>
<name>A0ACC0KB89_CHOFU</name>
<evidence type="ECO:0000313" key="2">
    <source>
        <dbReference type="Proteomes" id="UP001064048"/>
    </source>
</evidence>
<gene>
    <name evidence="1" type="ORF">MSG28_015752</name>
</gene>
<accession>A0ACC0KB89</accession>
<comment type="caution">
    <text evidence="1">The sequence shown here is derived from an EMBL/GenBank/DDBJ whole genome shotgun (WGS) entry which is preliminary data.</text>
</comment>
<proteinExistence type="predicted"/>
<dbReference type="Proteomes" id="UP001064048">
    <property type="component" value="Chromosome 29"/>
</dbReference>
<sequence>MSVDVATIGAQKVKGIPNGESLELKSLWQDQNVLVIFFRRWGCMLCRLWAKELGEIAPVLKKHNIKLVGVGVEDAGSKEFVDGKYFDGELFYVEDLATYQKLGFKRFNTVSIVTSLFWKQSRDAIFKGRGMGLGGDLKGDWVQTGGALLVEKGGNVLKHFVQTGPGDHYSNQDILKTFGLEHEYNADTMANKKTEEKECTMLSPRPWLMTLRDRALAPIHTIWTERRCKQTRGPGGPNPTRGPGHVPSVPSGEEGPVCYDALSLSLSLSTALMRHNTSHNTLHQINMNATI</sequence>